<feature type="domain" description="DUF6593" evidence="1">
    <location>
        <begin position="18"/>
        <end position="149"/>
    </location>
</feature>
<evidence type="ECO:0000259" key="1">
    <source>
        <dbReference type="Pfam" id="PF20236"/>
    </source>
</evidence>
<dbReference type="Pfam" id="PF20236">
    <property type="entry name" value="DUF6593"/>
    <property type="match status" value="1"/>
</dbReference>
<dbReference type="OrthoDB" id="3256331at2759"/>
<comment type="caution">
    <text evidence="2">The sequence shown here is derived from an EMBL/GenBank/DDBJ whole genome shotgun (WGS) entry which is preliminary data.</text>
</comment>
<proteinExistence type="predicted"/>
<gene>
    <name evidence="2" type="ORF">BD626DRAFT_227831</name>
</gene>
<dbReference type="AlphaFoldDB" id="A0A550BWK8"/>
<reference evidence="2 3" key="1">
    <citation type="journal article" date="2019" name="New Phytol.">
        <title>Comparative genomics reveals unique wood-decay strategies and fruiting body development in the Schizophyllaceae.</title>
        <authorList>
            <person name="Almasi E."/>
            <person name="Sahu N."/>
            <person name="Krizsan K."/>
            <person name="Balint B."/>
            <person name="Kovacs G.M."/>
            <person name="Kiss B."/>
            <person name="Cseklye J."/>
            <person name="Drula E."/>
            <person name="Henrissat B."/>
            <person name="Nagy I."/>
            <person name="Chovatia M."/>
            <person name="Adam C."/>
            <person name="LaButti K."/>
            <person name="Lipzen A."/>
            <person name="Riley R."/>
            <person name="Grigoriev I.V."/>
            <person name="Nagy L.G."/>
        </authorList>
    </citation>
    <scope>NUCLEOTIDE SEQUENCE [LARGE SCALE GENOMIC DNA]</scope>
    <source>
        <strain evidence="2 3">NL-1724</strain>
    </source>
</reference>
<keyword evidence="3" id="KW-1185">Reference proteome</keyword>
<protein>
    <recommendedName>
        <fullName evidence="1">DUF6593 domain-containing protein</fullName>
    </recommendedName>
</protein>
<name>A0A550BWK8_9AGAR</name>
<accession>A0A550BWK8</accession>
<dbReference type="InterPro" id="IPR046528">
    <property type="entry name" value="DUF6593"/>
</dbReference>
<dbReference type="Proteomes" id="UP000320762">
    <property type="component" value="Unassembled WGS sequence"/>
</dbReference>
<evidence type="ECO:0000313" key="3">
    <source>
        <dbReference type="Proteomes" id="UP000320762"/>
    </source>
</evidence>
<dbReference type="EMBL" id="VDMD01000055">
    <property type="protein sequence ID" value="TRM56927.1"/>
    <property type="molecule type" value="Genomic_DNA"/>
</dbReference>
<sequence>MTELPISDTHTILVFSRDDPRRTTIFNHHSSQVAYTVFTDGNDERPAKSTLVISDAQGSVVATARIRALRADLLTFADGTSVSETDWLKKSVITDSATFRSGTGAQYKWKVDKTSQNMSLYAEDQSEQPLATYKKRRYEVASPASTLDLRSWSTATLVPTTSEYPPHQPVKEAYRVQHVPATLALSPSVALMQDLIVVSYILFQRSRRPPGGVRIEDDVSFSPDTQMFSATVTDMENMRSYGTAIDESPISAFGYL</sequence>
<evidence type="ECO:0000313" key="2">
    <source>
        <dbReference type="EMBL" id="TRM56927.1"/>
    </source>
</evidence>
<organism evidence="2 3">
    <name type="scientific">Schizophyllum amplum</name>
    <dbReference type="NCBI Taxonomy" id="97359"/>
    <lineage>
        <taxon>Eukaryota</taxon>
        <taxon>Fungi</taxon>
        <taxon>Dikarya</taxon>
        <taxon>Basidiomycota</taxon>
        <taxon>Agaricomycotina</taxon>
        <taxon>Agaricomycetes</taxon>
        <taxon>Agaricomycetidae</taxon>
        <taxon>Agaricales</taxon>
        <taxon>Schizophyllaceae</taxon>
        <taxon>Schizophyllum</taxon>
    </lineage>
</organism>